<comment type="caution">
    <text evidence="3">The sequence shown here is derived from an EMBL/GenBank/DDBJ whole genome shotgun (WGS) entry which is preliminary data.</text>
</comment>
<keyword evidence="1" id="KW-0378">Hydrolase</keyword>
<keyword evidence="4" id="KW-1185">Reference proteome</keyword>
<evidence type="ECO:0000256" key="1">
    <source>
        <dbReference type="ARBA" id="ARBA00022801"/>
    </source>
</evidence>
<evidence type="ECO:0000313" key="3">
    <source>
        <dbReference type="EMBL" id="MFC4409512.1"/>
    </source>
</evidence>
<sequence>MRVEREQWGKIPLLHVATEENFEKQVPVVFFLHGHTSAKEHNLHYAYNLAEKGLRVILPDALLHGERSEEIDDVQITLRFWEIVLTSLEELKELKEEAVERGFATEGKIGVAGTSMGGITTLGALKLYPWIDVAAVMMGAPGYVQLAKAQIKQYESKGFTLPMTAEEREKIFATLEYVDLTKHQQTLKQRPLFFWHGEQDLTVPFAPTHNFYEAIRADYQEVPNRLHFMREANAGHAVSREGMLASVDWLADHLNVSMKF</sequence>
<dbReference type="PANTHER" id="PTHR22946">
    <property type="entry name" value="DIENELACTONE HYDROLASE DOMAIN-CONTAINING PROTEIN-RELATED"/>
    <property type="match status" value="1"/>
</dbReference>
<dbReference type="SUPFAM" id="SSF53474">
    <property type="entry name" value="alpha/beta-Hydrolases"/>
    <property type="match status" value="1"/>
</dbReference>
<dbReference type="Proteomes" id="UP001595817">
    <property type="component" value="Unassembled WGS sequence"/>
</dbReference>
<accession>A0ABV8X4F1</accession>
<protein>
    <submittedName>
        <fullName evidence="3">Prolyl oligopeptidase family serine peptidase</fullName>
    </submittedName>
</protein>
<dbReference type="Gene3D" id="3.40.50.1820">
    <property type="entry name" value="alpha/beta hydrolase"/>
    <property type="match status" value="1"/>
</dbReference>
<evidence type="ECO:0000259" key="2">
    <source>
        <dbReference type="Pfam" id="PF00326"/>
    </source>
</evidence>
<dbReference type="EMBL" id="JBHSEC010000003">
    <property type="protein sequence ID" value="MFC4409512.1"/>
    <property type="molecule type" value="Genomic_DNA"/>
</dbReference>
<organism evidence="3 4">
    <name type="scientific">Chungangia koreensis</name>
    <dbReference type="NCBI Taxonomy" id="752657"/>
    <lineage>
        <taxon>Bacteria</taxon>
        <taxon>Bacillati</taxon>
        <taxon>Bacillota</taxon>
        <taxon>Bacilli</taxon>
        <taxon>Lactobacillales</taxon>
        <taxon>Chungangia</taxon>
    </lineage>
</organism>
<evidence type="ECO:0000313" key="4">
    <source>
        <dbReference type="Proteomes" id="UP001595817"/>
    </source>
</evidence>
<dbReference type="InterPro" id="IPR050261">
    <property type="entry name" value="FrsA_esterase"/>
</dbReference>
<dbReference type="PANTHER" id="PTHR22946:SF9">
    <property type="entry name" value="POLYKETIDE TRANSFERASE AF380"/>
    <property type="match status" value="1"/>
</dbReference>
<name>A0ABV8X4F1_9LACT</name>
<dbReference type="InterPro" id="IPR001375">
    <property type="entry name" value="Peptidase_S9_cat"/>
</dbReference>
<dbReference type="Pfam" id="PF00326">
    <property type="entry name" value="Peptidase_S9"/>
    <property type="match status" value="1"/>
</dbReference>
<gene>
    <name evidence="3" type="ORF">ACFOZY_03565</name>
</gene>
<reference evidence="4" key="1">
    <citation type="journal article" date="2019" name="Int. J. Syst. Evol. Microbiol.">
        <title>The Global Catalogue of Microorganisms (GCM) 10K type strain sequencing project: providing services to taxonomists for standard genome sequencing and annotation.</title>
        <authorList>
            <consortium name="The Broad Institute Genomics Platform"/>
            <consortium name="The Broad Institute Genome Sequencing Center for Infectious Disease"/>
            <person name="Wu L."/>
            <person name="Ma J."/>
        </authorList>
    </citation>
    <scope>NUCLEOTIDE SEQUENCE [LARGE SCALE GENOMIC DNA]</scope>
    <source>
        <strain evidence="4">CCUG 59778</strain>
    </source>
</reference>
<feature type="domain" description="Peptidase S9 prolyl oligopeptidase catalytic" evidence="2">
    <location>
        <begin position="92"/>
        <end position="254"/>
    </location>
</feature>
<proteinExistence type="predicted"/>
<dbReference type="InterPro" id="IPR029058">
    <property type="entry name" value="AB_hydrolase_fold"/>
</dbReference>